<dbReference type="GO" id="GO:0005524">
    <property type="term" value="F:ATP binding"/>
    <property type="evidence" value="ECO:0007669"/>
    <property type="project" value="UniProtKB-KW"/>
</dbReference>
<keyword evidence="7 17" id="KW-0732">Signal</keyword>
<dbReference type="InterPro" id="IPR001611">
    <property type="entry name" value="Leu-rich_rpt"/>
</dbReference>
<dbReference type="InterPro" id="IPR000719">
    <property type="entry name" value="Prot_kinase_dom"/>
</dbReference>
<keyword evidence="11" id="KW-0067">ATP-binding</keyword>
<dbReference type="FunFam" id="1.10.510.10:FF:000453">
    <property type="entry name" value="LRR receptor-like serine/threonine-protein kinase HSL2"/>
    <property type="match status" value="1"/>
</dbReference>
<feature type="region of interest" description="Disordered" evidence="15">
    <location>
        <begin position="727"/>
        <end position="763"/>
    </location>
</feature>
<evidence type="ECO:0000313" key="19">
    <source>
        <dbReference type="EMBL" id="CAN68981.1"/>
    </source>
</evidence>
<keyword evidence="13 16" id="KW-0472">Membrane</keyword>
<evidence type="ECO:0000256" key="2">
    <source>
        <dbReference type="ARBA" id="ARBA00012513"/>
    </source>
</evidence>
<feature type="compositionally biased region" description="Polar residues" evidence="15">
    <location>
        <begin position="741"/>
        <end position="763"/>
    </location>
</feature>
<dbReference type="EC" id="2.7.11.1" evidence="2"/>
<feature type="transmembrane region" description="Helical" evidence="16">
    <location>
        <begin position="337"/>
        <end position="361"/>
    </location>
</feature>
<dbReference type="InterPro" id="IPR011009">
    <property type="entry name" value="Kinase-like_dom_sf"/>
</dbReference>
<evidence type="ECO:0000256" key="16">
    <source>
        <dbReference type="SAM" id="Phobius"/>
    </source>
</evidence>
<dbReference type="SMART" id="SM00220">
    <property type="entry name" value="S_TKc"/>
    <property type="match status" value="1"/>
</dbReference>
<evidence type="ECO:0000256" key="14">
    <source>
        <dbReference type="ARBA" id="ARBA00023180"/>
    </source>
</evidence>
<organism evidence="19">
    <name type="scientific">Vitis vinifera</name>
    <name type="common">Grape</name>
    <dbReference type="NCBI Taxonomy" id="29760"/>
    <lineage>
        <taxon>Eukaryota</taxon>
        <taxon>Viridiplantae</taxon>
        <taxon>Streptophyta</taxon>
        <taxon>Embryophyta</taxon>
        <taxon>Tracheophyta</taxon>
        <taxon>Spermatophyta</taxon>
        <taxon>Magnoliopsida</taxon>
        <taxon>eudicotyledons</taxon>
        <taxon>Gunneridae</taxon>
        <taxon>Pentapetalae</taxon>
        <taxon>rosids</taxon>
        <taxon>Vitales</taxon>
        <taxon>Vitaceae</taxon>
        <taxon>Viteae</taxon>
        <taxon>Vitis</taxon>
    </lineage>
</organism>
<evidence type="ECO:0000256" key="13">
    <source>
        <dbReference type="ARBA" id="ARBA00023136"/>
    </source>
</evidence>
<evidence type="ECO:0000256" key="7">
    <source>
        <dbReference type="ARBA" id="ARBA00022729"/>
    </source>
</evidence>
<evidence type="ECO:0000256" key="9">
    <source>
        <dbReference type="ARBA" id="ARBA00022741"/>
    </source>
</evidence>
<keyword evidence="3" id="KW-0723">Serine/threonine-protein kinase</keyword>
<evidence type="ECO:0000256" key="4">
    <source>
        <dbReference type="ARBA" id="ARBA00022614"/>
    </source>
</evidence>
<dbReference type="Gene3D" id="3.80.10.10">
    <property type="entry name" value="Ribonuclease Inhibitor"/>
    <property type="match status" value="2"/>
</dbReference>
<dbReference type="Pfam" id="PF00560">
    <property type="entry name" value="LRR_1"/>
    <property type="match status" value="2"/>
</dbReference>
<evidence type="ECO:0000259" key="18">
    <source>
        <dbReference type="PROSITE" id="PS50011"/>
    </source>
</evidence>
<dbReference type="CDD" id="cd14066">
    <property type="entry name" value="STKc_IRAK"/>
    <property type="match status" value="1"/>
</dbReference>
<feature type="chain" id="PRO_5002678023" description="non-specific serine/threonine protein kinase" evidence="17">
    <location>
        <begin position="24"/>
        <end position="763"/>
    </location>
</feature>
<keyword evidence="8" id="KW-0677">Repeat</keyword>
<dbReference type="GO" id="GO:0004674">
    <property type="term" value="F:protein serine/threonine kinase activity"/>
    <property type="evidence" value="ECO:0007669"/>
    <property type="project" value="UniProtKB-KW"/>
</dbReference>
<dbReference type="EMBL" id="AM425879">
    <property type="protein sequence ID" value="CAN68981.1"/>
    <property type="molecule type" value="Genomic_DNA"/>
</dbReference>
<dbReference type="SUPFAM" id="SSF56112">
    <property type="entry name" value="Protein kinase-like (PK-like)"/>
    <property type="match status" value="1"/>
</dbReference>
<comment type="subcellular location">
    <subcellularLocation>
        <location evidence="1">Membrane</location>
        <topology evidence="1">Single-pass membrane protein</topology>
    </subcellularLocation>
</comment>
<feature type="domain" description="Protein kinase" evidence="18">
    <location>
        <begin position="409"/>
        <end position="722"/>
    </location>
</feature>
<evidence type="ECO:0000256" key="1">
    <source>
        <dbReference type="ARBA" id="ARBA00004167"/>
    </source>
</evidence>
<evidence type="ECO:0000256" key="10">
    <source>
        <dbReference type="ARBA" id="ARBA00022777"/>
    </source>
</evidence>
<feature type="signal peptide" evidence="17">
    <location>
        <begin position="1"/>
        <end position="23"/>
    </location>
</feature>
<keyword evidence="4" id="KW-0433">Leucine-rich repeat</keyword>
<dbReference type="Pfam" id="PF07714">
    <property type="entry name" value="PK_Tyr_Ser-Thr"/>
    <property type="match status" value="1"/>
</dbReference>
<dbReference type="PROSITE" id="PS51450">
    <property type="entry name" value="LRR"/>
    <property type="match status" value="1"/>
</dbReference>
<keyword evidence="6 16" id="KW-0812">Transmembrane</keyword>
<dbReference type="Gene3D" id="3.30.200.20">
    <property type="entry name" value="Phosphorylase Kinase, domain 1"/>
    <property type="match status" value="2"/>
</dbReference>
<dbReference type="PROSITE" id="PS50011">
    <property type="entry name" value="PROTEIN_KINASE_DOM"/>
    <property type="match status" value="1"/>
</dbReference>
<evidence type="ECO:0000256" key="6">
    <source>
        <dbReference type="ARBA" id="ARBA00022692"/>
    </source>
</evidence>
<keyword evidence="12 16" id="KW-1133">Transmembrane helix</keyword>
<dbReference type="SUPFAM" id="SSF52058">
    <property type="entry name" value="L domain-like"/>
    <property type="match status" value="1"/>
</dbReference>
<keyword evidence="14" id="KW-0325">Glycoprotein</keyword>
<accession>A5AG36</accession>
<evidence type="ECO:0000256" key="15">
    <source>
        <dbReference type="SAM" id="MobiDB-lite"/>
    </source>
</evidence>
<keyword evidence="5" id="KW-0808">Transferase</keyword>
<dbReference type="AlphaFoldDB" id="A5AG36"/>
<evidence type="ECO:0000256" key="8">
    <source>
        <dbReference type="ARBA" id="ARBA00022737"/>
    </source>
</evidence>
<dbReference type="InterPro" id="IPR032675">
    <property type="entry name" value="LRR_dom_sf"/>
</dbReference>
<name>A5AG36_VITVI</name>
<dbReference type="PANTHER" id="PTHR45974">
    <property type="entry name" value="RECEPTOR-LIKE PROTEIN 55"/>
    <property type="match status" value="1"/>
</dbReference>
<dbReference type="InterPro" id="IPR001245">
    <property type="entry name" value="Ser-Thr/Tyr_kinase_cat_dom"/>
</dbReference>
<dbReference type="GO" id="GO:0016020">
    <property type="term" value="C:membrane"/>
    <property type="evidence" value="ECO:0007669"/>
    <property type="project" value="UniProtKB-SubCell"/>
</dbReference>
<evidence type="ECO:0000256" key="5">
    <source>
        <dbReference type="ARBA" id="ARBA00022679"/>
    </source>
</evidence>
<keyword evidence="9" id="KW-0547">Nucleotide-binding</keyword>
<dbReference type="FunFam" id="3.80.10.10:FF:000400">
    <property type="entry name" value="Nuclear pore complex protein NUP107"/>
    <property type="match status" value="1"/>
</dbReference>
<proteinExistence type="predicted"/>
<dbReference type="Gene3D" id="1.10.510.10">
    <property type="entry name" value="Transferase(Phosphotransferase) domain 1"/>
    <property type="match status" value="1"/>
</dbReference>
<dbReference type="PROSITE" id="PS00108">
    <property type="entry name" value="PROTEIN_KINASE_ST"/>
    <property type="match status" value="1"/>
</dbReference>
<reference evidence="19" key="1">
    <citation type="journal article" date="2007" name="PLoS ONE">
        <title>The first genome sequence of an elite grapevine cultivar (Pinot noir Vitis vinifera L.): coping with a highly heterozygous genome.</title>
        <authorList>
            <person name="Velasco R."/>
            <person name="Zharkikh A."/>
            <person name="Troggio M."/>
            <person name="Cartwright D.A."/>
            <person name="Cestaro A."/>
            <person name="Pruss D."/>
            <person name="Pindo M."/>
            <person name="FitzGerald L.M."/>
            <person name="Vezzulli S."/>
            <person name="Reid J."/>
            <person name="Malacarne G."/>
            <person name="Iliev D."/>
            <person name="Coppola G."/>
            <person name="Wardell B."/>
            <person name="Micheletti D."/>
            <person name="Macalma T."/>
            <person name="Facci M."/>
            <person name="Mitchell J.T."/>
            <person name="Perazzolli M."/>
            <person name="Eldredge G."/>
            <person name="Gatto P."/>
            <person name="Oyzerski R."/>
            <person name="Moretto M."/>
            <person name="Gutin N."/>
            <person name="Stefanini M."/>
            <person name="Chen Y."/>
            <person name="Segala C."/>
            <person name="Davenport C."/>
            <person name="Dematte L."/>
            <person name="Mraz A."/>
            <person name="Battilana J."/>
            <person name="Stormo K."/>
            <person name="Costa F."/>
            <person name="Tao Q."/>
            <person name="Si-Ammour A."/>
            <person name="Harkins T."/>
            <person name="Lackey A."/>
            <person name="Perbost C."/>
            <person name="Taillon B."/>
            <person name="Stella A."/>
            <person name="Solovyev V."/>
            <person name="Fawcett J.A."/>
            <person name="Sterck L."/>
            <person name="Vandepoele K."/>
            <person name="Grando S.M."/>
            <person name="Toppo S."/>
            <person name="Moser C."/>
            <person name="Lanchbury J."/>
            <person name="Bogden R."/>
            <person name="Skolnick M."/>
            <person name="Sgaramella V."/>
            <person name="Bhatnagar S.K."/>
            <person name="Fontana P."/>
            <person name="Gutin A."/>
            <person name="Van de Peer Y."/>
            <person name="Salamini F."/>
            <person name="Viola R."/>
        </authorList>
    </citation>
    <scope>NUCLEOTIDE SEQUENCE</scope>
</reference>
<protein>
    <recommendedName>
        <fullName evidence="2">non-specific serine/threonine protein kinase</fullName>
        <ecNumber evidence="2">2.7.11.1</ecNumber>
    </recommendedName>
</protein>
<gene>
    <name evidence="19" type="ORF">VITISV_004151</name>
</gene>
<evidence type="ECO:0000256" key="17">
    <source>
        <dbReference type="SAM" id="SignalP"/>
    </source>
</evidence>
<keyword evidence="10" id="KW-0418">Kinase</keyword>
<dbReference type="InterPro" id="IPR008271">
    <property type="entry name" value="Ser/Thr_kinase_AS"/>
</dbReference>
<feature type="compositionally biased region" description="Low complexity" evidence="15">
    <location>
        <begin position="727"/>
        <end position="740"/>
    </location>
</feature>
<sequence>MDSRLILVSLLIVFIQFNSATWASTNTDDATALKSLLKNLPFTWVGADPCVNGWEGIGCSNGRVISITLASMDLKGELSEDFQGLSELKILLLDNNHLTGSIPPTLGLATTLEIIRLDRNLLSGPVPSNLNNLTSLTELLLSNNNLTGTVPNLTGMNHLSYLTMEFTKLTGDIPVALFSLPQLQTVKLRNNQITGTLEFGSAYNSHLRLVDLQKNYISEFKPGLEYEFKIIAPSFSNSGDSSDYKSIEQFLMQLFRSLQLPVDTVSLSNSTMVDDYLKVNLKVFPQGQDRFNRTGIFLVGFALSNQTSAFSFIADPYQHFEEVPSPPGAKKSSNTGIIVGATTGGSFLALLLLFAGVYAFSQKRRAERATKQSNPFAKWDQRKGSGGIPQLKGARQFTFEEIKKCTNNFSEANNVGSGGYGKMADPSALDPSERDVFNASSDCYLLNILLLPCSQVYRGILPTGQMVAIKRAKQESMQGGLEFKTELELLSRVHHKNVVGLVGFCFEHGEQMLVYEFVPNGSLKESLSGKSGIRLDWRKRLKVALCSARGLAYLHELAEPPIIHRDIKSNNILLDERLNAKVADFGLCKLLADSEKGHVTTQVKGTMGYLDPEYYMSQQLTEKSDVYSFGVLMLELISARKPIERGKYIVKEVKIEMDKTKDLYNLQGLLDPTLGTTLGGFNKFVDLALRCVEESGADRPRMGEVVKEIENIMQLAGLNPIIESSSASASYEESSTGTSSHPYGNNSAFDNSVGYSPSTVQPK</sequence>
<dbReference type="ExpressionAtlas" id="A5AG36">
    <property type="expression patterns" value="baseline and differential"/>
</dbReference>
<dbReference type="PANTHER" id="PTHR45974:SF266">
    <property type="entry name" value="LEUCINE-RICH REPEAT RECEPTOR PROTEIN KINASE HPCA1"/>
    <property type="match status" value="1"/>
</dbReference>
<evidence type="ECO:0000256" key="12">
    <source>
        <dbReference type="ARBA" id="ARBA00022989"/>
    </source>
</evidence>
<evidence type="ECO:0000256" key="11">
    <source>
        <dbReference type="ARBA" id="ARBA00022840"/>
    </source>
</evidence>
<evidence type="ECO:0000256" key="3">
    <source>
        <dbReference type="ARBA" id="ARBA00022527"/>
    </source>
</evidence>